<name>A0A7X0MB55_9ACTN</name>
<reference evidence="3 4" key="1">
    <citation type="submission" date="2020-08" db="EMBL/GenBank/DDBJ databases">
        <title>Sequencing the genomes of 1000 actinobacteria strains.</title>
        <authorList>
            <person name="Klenk H.-P."/>
        </authorList>
    </citation>
    <scope>NUCLEOTIDE SEQUENCE [LARGE SCALE GENOMIC DNA]</scope>
    <source>
        <strain evidence="3 4">DSM 44936</strain>
    </source>
</reference>
<dbReference type="Proteomes" id="UP000555564">
    <property type="component" value="Unassembled WGS sequence"/>
</dbReference>
<evidence type="ECO:0000256" key="2">
    <source>
        <dbReference type="SAM" id="SignalP"/>
    </source>
</evidence>
<dbReference type="EMBL" id="JACHIU010000001">
    <property type="protein sequence ID" value="MBB6476736.1"/>
    <property type="molecule type" value="Genomic_DNA"/>
</dbReference>
<sequence>MTGTTIRHHLGIAAVLLALAGGWAASSPAGAETTTVTAMIQLDGPPWGVAGEQEPAGPPWGVADPEQPSGPPWG</sequence>
<comment type="caution">
    <text evidence="3">The sequence shown here is derived from an EMBL/GenBank/DDBJ whole genome shotgun (WGS) entry which is preliminary data.</text>
</comment>
<evidence type="ECO:0000256" key="1">
    <source>
        <dbReference type="SAM" id="MobiDB-lite"/>
    </source>
</evidence>
<organism evidence="3 4">
    <name type="scientific">Sphaerisporangium rubeum</name>
    <dbReference type="NCBI Taxonomy" id="321317"/>
    <lineage>
        <taxon>Bacteria</taxon>
        <taxon>Bacillati</taxon>
        <taxon>Actinomycetota</taxon>
        <taxon>Actinomycetes</taxon>
        <taxon>Streptosporangiales</taxon>
        <taxon>Streptosporangiaceae</taxon>
        <taxon>Sphaerisporangium</taxon>
    </lineage>
</organism>
<dbReference type="AlphaFoldDB" id="A0A7X0MB55"/>
<feature type="chain" id="PRO_5031357482" evidence="2">
    <location>
        <begin position="32"/>
        <end position="74"/>
    </location>
</feature>
<keyword evidence="2" id="KW-0732">Signal</keyword>
<dbReference type="RefSeq" id="WP_184986969.1">
    <property type="nucleotide sequence ID" value="NZ_BAAALO010000021.1"/>
</dbReference>
<feature type="signal peptide" evidence="2">
    <location>
        <begin position="1"/>
        <end position="31"/>
    </location>
</feature>
<accession>A0A7X0MB55</accession>
<gene>
    <name evidence="3" type="ORF">BJ992_006167</name>
</gene>
<feature type="region of interest" description="Disordered" evidence="1">
    <location>
        <begin position="43"/>
        <end position="74"/>
    </location>
</feature>
<keyword evidence="4" id="KW-1185">Reference proteome</keyword>
<protein>
    <submittedName>
        <fullName evidence="3">Uncharacterized protein</fullName>
    </submittedName>
</protein>
<evidence type="ECO:0000313" key="4">
    <source>
        <dbReference type="Proteomes" id="UP000555564"/>
    </source>
</evidence>
<evidence type="ECO:0000313" key="3">
    <source>
        <dbReference type="EMBL" id="MBB6476736.1"/>
    </source>
</evidence>
<proteinExistence type="predicted"/>